<dbReference type="InterPro" id="IPR004090">
    <property type="entry name" value="Chemotax_Me-accpt_rcpt"/>
</dbReference>
<evidence type="ECO:0000256" key="4">
    <source>
        <dbReference type="ARBA" id="ARBA00022692"/>
    </source>
</evidence>
<protein>
    <submittedName>
        <fullName evidence="12">Chemotaxis protein</fullName>
    </submittedName>
</protein>
<keyword evidence="13" id="KW-1185">Reference proteome</keyword>
<evidence type="ECO:0000259" key="11">
    <source>
        <dbReference type="PROSITE" id="PS50111"/>
    </source>
</evidence>
<dbReference type="PRINTS" id="PR00260">
    <property type="entry name" value="CHEMTRNSDUCR"/>
</dbReference>
<keyword evidence="3" id="KW-0488">Methylation</keyword>
<evidence type="ECO:0000256" key="5">
    <source>
        <dbReference type="ARBA" id="ARBA00022989"/>
    </source>
</evidence>
<reference evidence="12 13" key="1">
    <citation type="submission" date="2019-05" db="EMBL/GenBank/DDBJ databases">
        <title>Pseudomonas sp. SC006 isolated from lettuce that can produce HBGAs.</title>
        <authorList>
            <person name="Wang D."/>
            <person name="Liao N."/>
            <person name="Liu D."/>
            <person name="Zhang Z."/>
            <person name="Zou S."/>
        </authorList>
    </citation>
    <scope>NUCLEOTIDE SEQUENCE [LARGE SCALE GENOMIC DNA]</scope>
    <source>
        <strain evidence="12 13">SC006</strain>
    </source>
</reference>
<comment type="subcellular location">
    <subcellularLocation>
        <location evidence="1">Cell membrane</location>
    </subcellularLocation>
</comment>
<dbReference type="Gene3D" id="1.10.287.950">
    <property type="entry name" value="Methyl-accepting chemotaxis protein"/>
    <property type="match status" value="1"/>
</dbReference>
<keyword evidence="4 10" id="KW-0812">Transmembrane</keyword>
<dbReference type="PROSITE" id="PS50111">
    <property type="entry name" value="CHEMOTAXIS_TRANSDUC_2"/>
    <property type="match status" value="1"/>
</dbReference>
<evidence type="ECO:0000256" key="8">
    <source>
        <dbReference type="ARBA" id="ARBA00029447"/>
    </source>
</evidence>
<sequence>MGMYLVIWIGTAVCATALLTGLTELGLIATVGILLATLTLRPRRQPSVPLAAPQDAAPEQPDQALSRLLPEAAPAWLDGLEQSRALVASNIGGLLERFAAIHQRVGASLEAAERVVAQDGVGEGLRQSTEQLHQVTDAFSQRGQRQNAVLESISHLGSYTGQLQAMARHVQEIASQTNLLALNAAIEAARAGENGRGFSVVADEVRKLSQLSATTGQSMDLKVGEINHAIQASIESAQTLNQQDQADLTRLQALLDGVIDGLGGNLSALDHTSRALQQDARTTQQDIQAIMVNLQFQDRVDQMLDHVRIDLHELLQAIDQDPRQLDDIQAWLRRQRERFTTAEERNGQNGQAQAAELTFF</sequence>
<organism evidence="12 13">
    <name type="scientific">Pseudomonas mosselii</name>
    <dbReference type="NCBI Taxonomy" id="78327"/>
    <lineage>
        <taxon>Bacteria</taxon>
        <taxon>Pseudomonadati</taxon>
        <taxon>Pseudomonadota</taxon>
        <taxon>Gammaproteobacteria</taxon>
        <taxon>Pseudomonadales</taxon>
        <taxon>Pseudomonadaceae</taxon>
        <taxon>Pseudomonas</taxon>
    </lineage>
</organism>
<dbReference type="InterPro" id="IPR004089">
    <property type="entry name" value="MCPsignal_dom"/>
</dbReference>
<dbReference type="OrthoDB" id="3288815at2"/>
<dbReference type="GO" id="GO:0006935">
    <property type="term" value="P:chemotaxis"/>
    <property type="evidence" value="ECO:0007669"/>
    <property type="project" value="InterPro"/>
</dbReference>
<comment type="similarity">
    <text evidence="8">Belongs to the methyl-accepting chemotaxis (MCP) protein family.</text>
</comment>
<proteinExistence type="inferred from homology"/>
<keyword evidence="5 10" id="KW-1133">Transmembrane helix</keyword>
<dbReference type="SUPFAM" id="SSF58104">
    <property type="entry name" value="Methyl-accepting chemotaxis protein (MCP) signaling domain"/>
    <property type="match status" value="1"/>
</dbReference>
<keyword evidence="6 10" id="KW-0472">Membrane</keyword>
<feature type="domain" description="Methyl-accepting transducer" evidence="11">
    <location>
        <begin position="95"/>
        <end position="286"/>
    </location>
</feature>
<evidence type="ECO:0000256" key="7">
    <source>
        <dbReference type="ARBA" id="ARBA00023224"/>
    </source>
</evidence>
<accession>A0A5R8YXS0</accession>
<dbReference type="EMBL" id="VAUO01000007">
    <property type="protein sequence ID" value="TLP58233.1"/>
    <property type="molecule type" value="Genomic_DNA"/>
</dbReference>
<evidence type="ECO:0000256" key="6">
    <source>
        <dbReference type="ARBA" id="ARBA00023136"/>
    </source>
</evidence>
<dbReference type="PANTHER" id="PTHR32089:SF112">
    <property type="entry name" value="LYSOZYME-LIKE PROTEIN-RELATED"/>
    <property type="match status" value="1"/>
</dbReference>
<feature type="transmembrane region" description="Helical" evidence="10">
    <location>
        <begin position="6"/>
        <end position="36"/>
    </location>
</feature>
<dbReference type="GO" id="GO:0007165">
    <property type="term" value="P:signal transduction"/>
    <property type="evidence" value="ECO:0007669"/>
    <property type="project" value="UniProtKB-KW"/>
</dbReference>
<keyword evidence="2" id="KW-1003">Cell membrane</keyword>
<evidence type="ECO:0000313" key="13">
    <source>
        <dbReference type="Proteomes" id="UP000309819"/>
    </source>
</evidence>
<evidence type="ECO:0000256" key="1">
    <source>
        <dbReference type="ARBA" id="ARBA00004236"/>
    </source>
</evidence>
<dbReference type="Proteomes" id="UP000309819">
    <property type="component" value="Unassembled WGS sequence"/>
</dbReference>
<dbReference type="GO" id="GO:0005886">
    <property type="term" value="C:plasma membrane"/>
    <property type="evidence" value="ECO:0007669"/>
    <property type="project" value="UniProtKB-SubCell"/>
</dbReference>
<evidence type="ECO:0000256" key="10">
    <source>
        <dbReference type="SAM" id="Phobius"/>
    </source>
</evidence>
<keyword evidence="7 9" id="KW-0807">Transducer</keyword>
<evidence type="ECO:0000256" key="9">
    <source>
        <dbReference type="PROSITE-ProRule" id="PRU00284"/>
    </source>
</evidence>
<dbReference type="AlphaFoldDB" id="A0A5R8YXS0"/>
<comment type="caution">
    <text evidence="12">The sequence shown here is derived from an EMBL/GenBank/DDBJ whole genome shotgun (WGS) entry which is preliminary data.</text>
</comment>
<dbReference type="SMART" id="SM00283">
    <property type="entry name" value="MA"/>
    <property type="match status" value="1"/>
</dbReference>
<dbReference type="PANTHER" id="PTHR32089">
    <property type="entry name" value="METHYL-ACCEPTING CHEMOTAXIS PROTEIN MCPB"/>
    <property type="match status" value="1"/>
</dbReference>
<evidence type="ECO:0000256" key="2">
    <source>
        <dbReference type="ARBA" id="ARBA00022475"/>
    </source>
</evidence>
<name>A0A5R8YXS0_9PSED</name>
<gene>
    <name evidence="12" type="ORF">FEM01_16255</name>
</gene>
<dbReference type="Pfam" id="PF00015">
    <property type="entry name" value="MCPsignal"/>
    <property type="match status" value="1"/>
</dbReference>
<evidence type="ECO:0000256" key="3">
    <source>
        <dbReference type="ARBA" id="ARBA00022481"/>
    </source>
</evidence>
<dbReference type="GO" id="GO:0004888">
    <property type="term" value="F:transmembrane signaling receptor activity"/>
    <property type="evidence" value="ECO:0007669"/>
    <property type="project" value="InterPro"/>
</dbReference>
<evidence type="ECO:0000313" key="12">
    <source>
        <dbReference type="EMBL" id="TLP58233.1"/>
    </source>
</evidence>